<feature type="compositionally biased region" description="Basic and acidic residues" evidence="1">
    <location>
        <begin position="60"/>
        <end position="75"/>
    </location>
</feature>
<gene>
    <name evidence="2" type="ORF">Aory04_000743900</name>
</gene>
<evidence type="ECO:0000313" key="3">
    <source>
        <dbReference type="Proteomes" id="UP001165205"/>
    </source>
</evidence>
<dbReference type="AlphaFoldDB" id="A0AAN5BT89"/>
<sequence>MMARIMRLQRNRKTLLMRWVGKPLLHKRNPRSPHLSVISFLRQKTMGMMTLESEGNGPDPNREDSAEVPSKDKQALSHPMQRSDTNNWRRRLNARDRRKLLALKGKKMTLRQVGIQFAHLDTDFLRQVWGELNLPERCTRSR</sequence>
<name>A0AAN5BT89_ASPOZ</name>
<evidence type="ECO:0000313" key="2">
    <source>
        <dbReference type="EMBL" id="GMG31570.1"/>
    </source>
</evidence>
<organism evidence="2 3">
    <name type="scientific">Aspergillus oryzae</name>
    <name type="common">Yellow koji mold</name>
    <dbReference type="NCBI Taxonomy" id="5062"/>
    <lineage>
        <taxon>Eukaryota</taxon>
        <taxon>Fungi</taxon>
        <taxon>Dikarya</taxon>
        <taxon>Ascomycota</taxon>
        <taxon>Pezizomycotina</taxon>
        <taxon>Eurotiomycetes</taxon>
        <taxon>Eurotiomycetidae</taxon>
        <taxon>Eurotiales</taxon>
        <taxon>Aspergillaceae</taxon>
        <taxon>Aspergillus</taxon>
        <taxon>Aspergillus subgen. Circumdati</taxon>
    </lineage>
</organism>
<evidence type="ECO:0000256" key="1">
    <source>
        <dbReference type="SAM" id="MobiDB-lite"/>
    </source>
</evidence>
<accession>A0AAN5BT89</accession>
<feature type="region of interest" description="Disordered" evidence="1">
    <location>
        <begin position="48"/>
        <end position="91"/>
    </location>
</feature>
<dbReference type="EMBL" id="BSYA01000086">
    <property type="protein sequence ID" value="GMG31570.1"/>
    <property type="molecule type" value="Genomic_DNA"/>
</dbReference>
<dbReference type="Proteomes" id="UP001165205">
    <property type="component" value="Unassembled WGS sequence"/>
</dbReference>
<protein>
    <submittedName>
        <fullName evidence="2">Unnamed protein product</fullName>
    </submittedName>
</protein>
<proteinExistence type="predicted"/>
<reference evidence="2" key="1">
    <citation type="submission" date="2023-04" db="EMBL/GenBank/DDBJ databases">
        <title>Aspergillus oryzae NBRC 4228.</title>
        <authorList>
            <person name="Ichikawa N."/>
            <person name="Sato H."/>
            <person name="Tonouchi N."/>
        </authorList>
    </citation>
    <scope>NUCLEOTIDE SEQUENCE</scope>
    <source>
        <strain evidence="2">NBRC 4228</strain>
    </source>
</reference>
<comment type="caution">
    <text evidence="2">The sequence shown here is derived from an EMBL/GenBank/DDBJ whole genome shotgun (WGS) entry which is preliminary data.</text>
</comment>